<evidence type="ECO:0000313" key="2">
    <source>
        <dbReference type="Proteomes" id="UP001232117"/>
    </source>
</evidence>
<sequence length="160" mass="18325">MRKGCITIITILFFLPLFSQTHEIVKHNGERIGVNYNKLQQDVISFYFPNSLEENKISKYAVNSVIDTKTGVSQIVSSKIDIKDKKDFRDVVFLKESQVMGLTKGETITVFLGRIKGLSEHDLTAMKKRRLQEKAAQKSSPFVVILSESYDEIKAVLYRY</sequence>
<reference evidence="1 2" key="2">
    <citation type="submission" date="2023-06" db="EMBL/GenBank/DDBJ databases">
        <title>Complete Genome Sequence of Flavobacterium keumense K3R-10.</title>
        <authorList>
            <person name="Jeong H."/>
            <person name="Jhang S.Y."/>
            <person name="Kim J.N."/>
        </authorList>
    </citation>
    <scope>NUCLEOTIDE SEQUENCE [LARGE SCALE GENOMIC DNA]</scope>
    <source>
        <strain evidence="1 2">K3R-10</strain>
    </source>
</reference>
<dbReference type="RefSeq" id="WP_264534426.1">
    <property type="nucleotide sequence ID" value="NZ_CP092332.1"/>
</dbReference>
<keyword evidence="2" id="KW-1185">Reference proteome</keyword>
<accession>A0ABY8N5P4</accession>
<organism evidence="1 2">
    <name type="scientific">Flavobacterium keumense</name>
    <dbReference type="NCBI Taxonomy" id="1306518"/>
    <lineage>
        <taxon>Bacteria</taxon>
        <taxon>Pseudomonadati</taxon>
        <taxon>Bacteroidota</taxon>
        <taxon>Flavobacteriia</taxon>
        <taxon>Flavobacteriales</taxon>
        <taxon>Flavobacteriaceae</taxon>
        <taxon>Flavobacterium</taxon>
    </lineage>
</organism>
<name>A0ABY8N5P4_9FLAO</name>
<dbReference type="Proteomes" id="UP001232117">
    <property type="component" value="Chromosome"/>
</dbReference>
<protein>
    <submittedName>
        <fullName evidence="1">Uncharacterized protein</fullName>
    </submittedName>
</protein>
<dbReference type="EMBL" id="CP092332">
    <property type="protein sequence ID" value="WGK94958.1"/>
    <property type="molecule type" value="Genomic_DNA"/>
</dbReference>
<proteinExistence type="predicted"/>
<reference evidence="1 2" key="1">
    <citation type="submission" date="2022-02" db="EMBL/GenBank/DDBJ databases">
        <authorList>
            <person name="Cha I.-T."/>
            <person name="Lee K.-E."/>
            <person name="Park S.-J."/>
        </authorList>
    </citation>
    <scope>NUCLEOTIDE SEQUENCE [LARGE SCALE GENOMIC DNA]</scope>
    <source>
        <strain evidence="1 2">K3R-10</strain>
    </source>
</reference>
<gene>
    <name evidence="1" type="ORF">MG292_01665</name>
</gene>
<evidence type="ECO:0000313" key="1">
    <source>
        <dbReference type="EMBL" id="WGK94958.1"/>
    </source>
</evidence>